<name>A0A5B8VHT9_9BACT</name>
<dbReference type="KEGG" id="agi:FSB73_05155"/>
<keyword evidence="2" id="KW-1185">Reference proteome</keyword>
<gene>
    <name evidence="1" type="ORF">FSB73_05155</name>
</gene>
<reference evidence="1 2" key="1">
    <citation type="journal article" date="2017" name="Int. J. Syst. Evol. Microbiol.">
        <title>Arachidicoccus ginsenosidivorans sp. nov., with ginsenoside-converting activity isolated from ginseng cultivating soil.</title>
        <authorList>
            <person name="Siddiqi M.Z."/>
            <person name="Aslam Z."/>
            <person name="Im W.T."/>
        </authorList>
    </citation>
    <scope>NUCLEOTIDE SEQUENCE [LARGE SCALE GENOMIC DNA]</scope>
    <source>
        <strain evidence="1 2">Gsoil 809</strain>
    </source>
</reference>
<dbReference type="RefSeq" id="WP_146780431.1">
    <property type="nucleotide sequence ID" value="NZ_CP042434.1"/>
</dbReference>
<accession>A0A5B8VHT9</accession>
<evidence type="ECO:0000313" key="2">
    <source>
        <dbReference type="Proteomes" id="UP000321291"/>
    </source>
</evidence>
<proteinExistence type="predicted"/>
<organism evidence="1 2">
    <name type="scientific">Arachidicoccus ginsenosidivorans</name>
    <dbReference type="NCBI Taxonomy" id="496057"/>
    <lineage>
        <taxon>Bacteria</taxon>
        <taxon>Pseudomonadati</taxon>
        <taxon>Bacteroidota</taxon>
        <taxon>Chitinophagia</taxon>
        <taxon>Chitinophagales</taxon>
        <taxon>Chitinophagaceae</taxon>
        <taxon>Arachidicoccus</taxon>
    </lineage>
</organism>
<protein>
    <submittedName>
        <fullName evidence="1">Uncharacterized protein</fullName>
    </submittedName>
</protein>
<dbReference type="EMBL" id="CP042434">
    <property type="protein sequence ID" value="QEC71157.1"/>
    <property type="molecule type" value="Genomic_DNA"/>
</dbReference>
<evidence type="ECO:0000313" key="1">
    <source>
        <dbReference type="EMBL" id="QEC71157.1"/>
    </source>
</evidence>
<dbReference type="AlphaFoldDB" id="A0A5B8VHT9"/>
<sequence>MDQARQEGGAMMEKKLAKERAMMAEERAKELMDEKYKFTQNLLTQASMPIPSIARIVGVSEYFVRKVKRELKREPAVG</sequence>
<dbReference type="Proteomes" id="UP000321291">
    <property type="component" value="Chromosome"/>
</dbReference>